<dbReference type="GeneID" id="39588220"/>
<evidence type="ECO:0008006" key="3">
    <source>
        <dbReference type="Google" id="ProtNLM"/>
    </source>
</evidence>
<dbReference type="GO" id="GO:0070390">
    <property type="term" value="C:transcription export complex 2"/>
    <property type="evidence" value="ECO:0007669"/>
    <property type="project" value="TreeGrafter"/>
</dbReference>
<dbReference type="AlphaFoldDB" id="A0A427XEB3"/>
<evidence type="ECO:0000313" key="2">
    <source>
        <dbReference type="Proteomes" id="UP000279236"/>
    </source>
</evidence>
<dbReference type="RefSeq" id="XP_028472201.1">
    <property type="nucleotide sequence ID" value="XM_028619332.1"/>
</dbReference>
<dbReference type="EMBL" id="RSCE01000018">
    <property type="protein sequence ID" value="RSH77054.1"/>
    <property type="molecule type" value="Genomic_DNA"/>
</dbReference>
<sequence>MAAPLVTQLVTLVGQAYATRMGGNLVQSVPLGPEHPFWIPLQGALQSFSDSDLASASLAQHVSFVPASDRDGLAALLSAALNNVKQSSTQHTPTPEAAYACFKAMLGVHAELHKLYASQGGDGGYKNAFLNGMVVAVCRHLVGLSAVAASLSTLPIREQASPRGIKDATRQAIEKSLQVSACHMADGEWHAEVNKPESVGDIMWQLANILWRLYAQRKLHTQATDLSKIFAGIQPPEGKRLAARGHCIPLTAVAESYYWRGRIGVVLLEMRMAHRWLEKAWDMCPEEAWQQRRAILIRLIPVSLLLGKLPHSSVLQHYSLEAEFTPFIQAFKTGNVPQWRRLLSERQEWLRARSIWLIWFERGEILVWRNLFRKALAIYYQTPGATKHRAPTWVFLAAAQRAFAGSGELEDGTLALEDIVCTIASLIDQGLIMGILTYSQRQMVLKPSLDGFGGFPRVSQVVPRRVDAVA</sequence>
<dbReference type="Proteomes" id="UP000279236">
    <property type="component" value="Unassembled WGS sequence"/>
</dbReference>
<evidence type="ECO:0000313" key="1">
    <source>
        <dbReference type="EMBL" id="RSH77054.1"/>
    </source>
</evidence>
<gene>
    <name evidence="1" type="ORF">EHS24_003677</name>
</gene>
<keyword evidence="2" id="KW-1185">Reference proteome</keyword>
<dbReference type="PANTHER" id="PTHR12732:SF8">
    <property type="entry name" value="NUCLEAR MRNA EXPORT PROTEIN THP1"/>
    <property type="match status" value="1"/>
</dbReference>
<dbReference type="STRING" id="105984.A0A427XEB3"/>
<proteinExistence type="predicted"/>
<dbReference type="InterPro" id="IPR045114">
    <property type="entry name" value="Csn12-like"/>
</dbReference>
<dbReference type="GO" id="GO:0000973">
    <property type="term" value="P:post-transcriptional tethering of RNA polymerase II gene DNA at nuclear periphery"/>
    <property type="evidence" value="ECO:0007669"/>
    <property type="project" value="TreeGrafter"/>
</dbReference>
<dbReference type="GO" id="GO:0003723">
    <property type="term" value="F:RNA binding"/>
    <property type="evidence" value="ECO:0007669"/>
    <property type="project" value="InterPro"/>
</dbReference>
<organism evidence="1 2">
    <name type="scientific">Apiotrichum porosum</name>
    <dbReference type="NCBI Taxonomy" id="105984"/>
    <lineage>
        <taxon>Eukaryota</taxon>
        <taxon>Fungi</taxon>
        <taxon>Dikarya</taxon>
        <taxon>Basidiomycota</taxon>
        <taxon>Agaricomycotina</taxon>
        <taxon>Tremellomycetes</taxon>
        <taxon>Trichosporonales</taxon>
        <taxon>Trichosporonaceae</taxon>
        <taxon>Apiotrichum</taxon>
    </lineage>
</organism>
<dbReference type="OrthoDB" id="5404651at2759"/>
<dbReference type="GO" id="GO:0016973">
    <property type="term" value="P:poly(A)+ mRNA export from nucleus"/>
    <property type="evidence" value="ECO:0007669"/>
    <property type="project" value="TreeGrafter"/>
</dbReference>
<dbReference type="GO" id="GO:0003690">
    <property type="term" value="F:double-stranded DNA binding"/>
    <property type="evidence" value="ECO:0007669"/>
    <property type="project" value="InterPro"/>
</dbReference>
<reference evidence="1 2" key="1">
    <citation type="submission" date="2018-11" db="EMBL/GenBank/DDBJ databases">
        <title>Genome sequence of Apiotrichum porosum DSM 27194.</title>
        <authorList>
            <person name="Aliyu H."/>
            <person name="Gorte O."/>
            <person name="Ochsenreither K."/>
        </authorList>
    </citation>
    <scope>NUCLEOTIDE SEQUENCE [LARGE SCALE GENOMIC DNA]</scope>
    <source>
        <strain evidence="1 2">DSM 27194</strain>
    </source>
</reference>
<protein>
    <recommendedName>
        <fullName evidence="3">PCI domain-containing protein</fullName>
    </recommendedName>
</protein>
<dbReference type="GO" id="GO:0006368">
    <property type="term" value="P:transcription elongation by RNA polymerase II"/>
    <property type="evidence" value="ECO:0007669"/>
    <property type="project" value="TreeGrafter"/>
</dbReference>
<accession>A0A427XEB3</accession>
<comment type="caution">
    <text evidence="1">The sequence shown here is derived from an EMBL/GenBank/DDBJ whole genome shotgun (WGS) entry which is preliminary data.</text>
</comment>
<dbReference type="PANTHER" id="PTHR12732">
    <property type="entry name" value="UNCHARACTERIZED PROTEASOME COMPONENT REGION PCI-CONTAINING"/>
    <property type="match status" value="1"/>
</dbReference>
<name>A0A427XEB3_9TREE</name>